<evidence type="ECO:0000256" key="7">
    <source>
        <dbReference type="RuleBase" id="RU000461"/>
    </source>
</evidence>
<dbReference type="Gene3D" id="1.10.630.10">
    <property type="entry name" value="Cytochrome P450"/>
    <property type="match status" value="1"/>
</dbReference>
<evidence type="ECO:0000256" key="6">
    <source>
        <dbReference type="ARBA" id="ARBA00023033"/>
    </source>
</evidence>
<dbReference type="PANTHER" id="PTHR46696">
    <property type="entry name" value="P450, PUTATIVE (EUROFUNG)-RELATED"/>
    <property type="match status" value="1"/>
</dbReference>
<keyword evidence="3 7" id="KW-0479">Metal-binding</keyword>
<dbReference type="EMBL" id="PVNL01000130">
    <property type="protein sequence ID" value="PRP97333.1"/>
    <property type="molecule type" value="Genomic_DNA"/>
</dbReference>
<proteinExistence type="inferred from homology"/>
<dbReference type="PRINTS" id="PR00359">
    <property type="entry name" value="BP450"/>
</dbReference>
<evidence type="ECO:0000256" key="3">
    <source>
        <dbReference type="ARBA" id="ARBA00022723"/>
    </source>
</evidence>
<dbReference type="Proteomes" id="UP000238823">
    <property type="component" value="Unassembled WGS sequence"/>
</dbReference>
<dbReference type="GO" id="GO:0005506">
    <property type="term" value="F:iron ion binding"/>
    <property type="evidence" value="ECO:0007669"/>
    <property type="project" value="InterPro"/>
</dbReference>
<dbReference type="PROSITE" id="PS00086">
    <property type="entry name" value="CYTOCHROME_P450"/>
    <property type="match status" value="1"/>
</dbReference>
<comment type="similarity">
    <text evidence="1 7">Belongs to the cytochrome P450 family.</text>
</comment>
<evidence type="ECO:0000313" key="9">
    <source>
        <dbReference type="Proteomes" id="UP000238823"/>
    </source>
</evidence>
<reference evidence="8 9" key="1">
    <citation type="submission" date="2018-03" db="EMBL/GenBank/DDBJ databases">
        <title>Draft Genome Sequences of the Obligatory Marine Myxobacteria Enhygromyxa salina SWB007.</title>
        <authorList>
            <person name="Poehlein A."/>
            <person name="Moghaddam J.A."/>
            <person name="Harms H."/>
            <person name="Alanjari M."/>
            <person name="Koenig G.M."/>
            <person name="Daniel R."/>
            <person name="Schaeberle T.F."/>
        </authorList>
    </citation>
    <scope>NUCLEOTIDE SEQUENCE [LARGE SCALE GENOMIC DNA]</scope>
    <source>
        <strain evidence="8 9">SWB007</strain>
    </source>
</reference>
<keyword evidence="5 7" id="KW-0408">Iron</keyword>
<dbReference type="Pfam" id="PF00067">
    <property type="entry name" value="p450"/>
    <property type="match status" value="1"/>
</dbReference>
<dbReference type="InterPro" id="IPR002397">
    <property type="entry name" value="Cyt_P450_B"/>
</dbReference>
<keyword evidence="4 7" id="KW-0560">Oxidoreductase</keyword>
<keyword evidence="2 7" id="KW-0349">Heme</keyword>
<name>A0A2S9XWW2_9BACT</name>
<evidence type="ECO:0000256" key="2">
    <source>
        <dbReference type="ARBA" id="ARBA00022617"/>
    </source>
</evidence>
<dbReference type="InterPro" id="IPR017972">
    <property type="entry name" value="Cyt_P450_CS"/>
</dbReference>
<evidence type="ECO:0000256" key="4">
    <source>
        <dbReference type="ARBA" id="ARBA00023002"/>
    </source>
</evidence>
<dbReference type="SUPFAM" id="SSF48264">
    <property type="entry name" value="Cytochrome P450"/>
    <property type="match status" value="1"/>
</dbReference>
<dbReference type="GO" id="GO:0016705">
    <property type="term" value="F:oxidoreductase activity, acting on paired donors, with incorporation or reduction of molecular oxygen"/>
    <property type="evidence" value="ECO:0007669"/>
    <property type="project" value="InterPro"/>
</dbReference>
<comment type="caution">
    <text evidence="8">The sequence shown here is derived from an EMBL/GenBank/DDBJ whole genome shotgun (WGS) entry which is preliminary data.</text>
</comment>
<dbReference type="InterPro" id="IPR036396">
    <property type="entry name" value="Cyt_P450_sf"/>
</dbReference>
<dbReference type="FunFam" id="1.10.630.10:FF:000018">
    <property type="entry name" value="Cytochrome P450 monooxygenase"/>
    <property type="match status" value="1"/>
</dbReference>
<dbReference type="EC" id="1.14.-.-" evidence="8"/>
<organism evidence="8 9">
    <name type="scientific">Enhygromyxa salina</name>
    <dbReference type="NCBI Taxonomy" id="215803"/>
    <lineage>
        <taxon>Bacteria</taxon>
        <taxon>Pseudomonadati</taxon>
        <taxon>Myxococcota</taxon>
        <taxon>Polyangia</taxon>
        <taxon>Nannocystales</taxon>
        <taxon>Nannocystaceae</taxon>
        <taxon>Enhygromyxa</taxon>
    </lineage>
</organism>
<protein>
    <submittedName>
        <fullName evidence="8">Cytochrome P450</fullName>
        <ecNumber evidence="8">1.14.-.-</ecNumber>
    </submittedName>
</protein>
<evidence type="ECO:0000313" key="8">
    <source>
        <dbReference type="EMBL" id="PRP97333.1"/>
    </source>
</evidence>
<dbReference type="RefSeq" id="WP_181234363.1">
    <property type="nucleotide sequence ID" value="NZ_PVNL01000130.1"/>
</dbReference>
<dbReference type="AlphaFoldDB" id="A0A2S9XWW2"/>
<dbReference type="CDD" id="cd20625">
    <property type="entry name" value="CYP164-like"/>
    <property type="match status" value="1"/>
</dbReference>
<dbReference type="InterPro" id="IPR001128">
    <property type="entry name" value="Cyt_P450"/>
</dbReference>
<accession>A0A2S9XWW2</accession>
<dbReference type="GO" id="GO:0004497">
    <property type="term" value="F:monooxygenase activity"/>
    <property type="evidence" value="ECO:0007669"/>
    <property type="project" value="UniProtKB-KW"/>
</dbReference>
<evidence type="ECO:0000256" key="1">
    <source>
        <dbReference type="ARBA" id="ARBA00010617"/>
    </source>
</evidence>
<dbReference type="GO" id="GO:0020037">
    <property type="term" value="F:heme binding"/>
    <property type="evidence" value="ECO:0007669"/>
    <property type="project" value="InterPro"/>
</dbReference>
<evidence type="ECO:0000256" key="5">
    <source>
        <dbReference type="ARBA" id="ARBA00023004"/>
    </source>
</evidence>
<keyword evidence="6 7" id="KW-0503">Monooxygenase</keyword>
<sequence length="412" mass="45468">MTDAASDPFGLLDPGFRADPYPAFARLRSEAPVHYSEVWGCWVITRHDDVTACFRDDRLSADRASSYAAKLPPPLQAKLAPLIGNLGRWALMKDPPDHTRLRGLVSKAFTPKLIAALRPAVDLICERELTELERQRDEHGGFDLIASYALTIPVLVIGDMLGLPAEHASKLKDWSAALTGFLGAASMTPEIVGAALKAVVELESYFREQIEQRRRAPGDDLLSSLLAAHEQDDRLDEQELLATCTMVLFGGHETTTNLIGNGVEVLLGHPEQLAWLRDDLDGRIVAAVEELLRFESPIMRMGRVARAPIELRDATIAAGDRVYMILAAANRDPQAFPDPDRLDLSRADNRHLTFGHGRHFCLGAALGRLEAQLALGKLFARFPTLRAPEGFTPTWLDNLTVRGLERLPLEAR</sequence>
<dbReference type="PANTHER" id="PTHR46696:SF1">
    <property type="entry name" value="CYTOCHROME P450 YJIB-RELATED"/>
    <property type="match status" value="1"/>
</dbReference>
<dbReference type="PRINTS" id="PR00385">
    <property type="entry name" value="P450"/>
</dbReference>
<gene>
    <name evidence="8" type="ORF">ENSA7_66830</name>
</gene>